<name>A0A8H5EWD6_9AGAR</name>
<feature type="region of interest" description="Disordered" evidence="8">
    <location>
        <begin position="380"/>
        <end position="403"/>
    </location>
</feature>
<keyword evidence="13" id="KW-1185">Reference proteome</keyword>
<dbReference type="InterPro" id="IPR003439">
    <property type="entry name" value="ABC_transporter-like_ATP-bd"/>
</dbReference>
<feature type="compositionally biased region" description="Polar residues" evidence="8">
    <location>
        <begin position="12"/>
        <end position="25"/>
    </location>
</feature>
<accession>A0A8H5EWD6</accession>
<keyword evidence="5" id="KW-0067">ATP-binding</keyword>
<feature type="transmembrane region" description="Helical" evidence="9">
    <location>
        <begin position="218"/>
        <end position="240"/>
    </location>
</feature>
<dbReference type="GO" id="GO:0005524">
    <property type="term" value="F:ATP binding"/>
    <property type="evidence" value="ECO:0007669"/>
    <property type="project" value="UniProtKB-KW"/>
</dbReference>
<keyword evidence="4" id="KW-0547">Nucleotide-binding</keyword>
<feature type="transmembrane region" description="Helical" evidence="9">
    <location>
        <begin position="800"/>
        <end position="821"/>
    </location>
</feature>
<dbReference type="EMBL" id="JAACJJ010000044">
    <property type="protein sequence ID" value="KAF5314443.1"/>
    <property type="molecule type" value="Genomic_DNA"/>
</dbReference>
<feature type="transmembrane region" description="Helical" evidence="9">
    <location>
        <begin position="749"/>
        <end position="780"/>
    </location>
</feature>
<keyword evidence="3 9" id="KW-0812">Transmembrane</keyword>
<comment type="similarity">
    <text evidence="2">Belongs to the ABC transporter superfamily. ABCB family. Multidrug resistance exporter (TC 3.A.1.201) subfamily.</text>
</comment>
<feature type="transmembrane region" description="Helical" evidence="9">
    <location>
        <begin position="295"/>
        <end position="319"/>
    </location>
</feature>
<feature type="region of interest" description="Disordered" evidence="8">
    <location>
        <begin position="1"/>
        <end position="41"/>
    </location>
</feature>
<dbReference type="Pfam" id="PF00005">
    <property type="entry name" value="ABC_tran"/>
    <property type="match status" value="2"/>
</dbReference>
<dbReference type="InterPro" id="IPR036640">
    <property type="entry name" value="ABC1_TM_sf"/>
</dbReference>
<keyword evidence="7 9" id="KW-0472">Membrane</keyword>
<evidence type="ECO:0000256" key="6">
    <source>
        <dbReference type="ARBA" id="ARBA00022989"/>
    </source>
</evidence>
<dbReference type="GO" id="GO:0090374">
    <property type="term" value="P:oligopeptide export from mitochondrion"/>
    <property type="evidence" value="ECO:0007669"/>
    <property type="project" value="TreeGrafter"/>
</dbReference>
<dbReference type="PROSITE" id="PS00211">
    <property type="entry name" value="ABC_TRANSPORTER_1"/>
    <property type="match status" value="2"/>
</dbReference>
<dbReference type="InterPro" id="IPR003593">
    <property type="entry name" value="AAA+_ATPase"/>
</dbReference>
<comment type="subcellular location">
    <subcellularLocation>
        <location evidence="1">Membrane</location>
        <topology evidence="1">Multi-pass membrane protein</topology>
    </subcellularLocation>
</comment>
<dbReference type="InterPro" id="IPR027417">
    <property type="entry name" value="P-loop_NTPase"/>
</dbReference>
<feature type="domain" description="ABC transmembrane type-1" evidence="11">
    <location>
        <begin position="753"/>
        <end position="1043"/>
    </location>
</feature>
<dbReference type="OrthoDB" id="6500128at2759"/>
<dbReference type="CDD" id="cd18577">
    <property type="entry name" value="ABC_6TM_Pgp_ABCB1_D1_like"/>
    <property type="match status" value="1"/>
</dbReference>
<evidence type="ECO:0000259" key="11">
    <source>
        <dbReference type="PROSITE" id="PS50929"/>
    </source>
</evidence>
<dbReference type="InterPro" id="IPR011527">
    <property type="entry name" value="ABC1_TM_dom"/>
</dbReference>
<reference evidence="12 13" key="1">
    <citation type="journal article" date="2020" name="ISME J.">
        <title>Uncovering the hidden diversity of litter-decomposition mechanisms in mushroom-forming fungi.</title>
        <authorList>
            <person name="Floudas D."/>
            <person name="Bentzer J."/>
            <person name="Ahren D."/>
            <person name="Johansson T."/>
            <person name="Persson P."/>
            <person name="Tunlid A."/>
        </authorList>
    </citation>
    <scope>NUCLEOTIDE SEQUENCE [LARGE SCALE GENOMIC DNA]</scope>
    <source>
        <strain evidence="12 13">CBS 101986</strain>
    </source>
</reference>
<evidence type="ECO:0000259" key="10">
    <source>
        <dbReference type="PROSITE" id="PS50893"/>
    </source>
</evidence>
<dbReference type="SUPFAM" id="SSF90123">
    <property type="entry name" value="ABC transporter transmembrane region"/>
    <property type="match status" value="2"/>
</dbReference>
<dbReference type="PANTHER" id="PTHR43394">
    <property type="entry name" value="ATP-DEPENDENT PERMEASE MDL1, MITOCHONDRIAL"/>
    <property type="match status" value="1"/>
</dbReference>
<dbReference type="FunFam" id="3.40.50.300:FF:000251">
    <property type="entry name" value="ABC transporter B family member 19"/>
    <property type="match status" value="1"/>
</dbReference>
<dbReference type="InterPro" id="IPR017871">
    <property type="entry name" value="ABC_transporter-like_CS"/>
</dbReference>
<feature type="transmembrane region" description="Helical" evidence="9">
    <location>
        <begin position="118"/>
        <end position="141"/>
    </location>
</feature>
<evidence type="ECO:0000256" key="4">
    <source>
        <dbReference type="ARBA" id="ARBA00022741"/>
    </source>
</evidence>
<evidence type="ECO:0000256" key="8">
    <source>
        <dbReference type="SAM" id="MobiDB-lite"/>
    </source>
</evidence>
<feature type="transmembrane region" description="Helical" evidence="9">
    <location>
        <begin position="871"/>
        <end position="894"/>
    </location>
</feature>
<dbReference type="PROSITE" id="PS50929">
    <property type="entry name" value="ABC_TM1F"/>
    <property type="match status" value="2"/>
</dbReference>
<evidence type="ECO:0000256" key="5">
    <source>
        <dbReference type="ARBA" id="ARBA00022840"/>
    </source>
</evidence>
<dbReference type="GO" id="GO:0016887">
    <property type="term" value="F:ATP hydrolysis activity"/>
    <property type="evidence" value="ECO:0007669"/>
    <property type="project" value="InterPro"/>
</dbReference>
<dbReference type="Proteomes" id="UP000567179">
    <property type="component" value="Unassembled WGS sequence"/>
</dbReference>
<dbReference type="CDD" id="cd03249">
    <property type="entry name" value="ABC_MTABC3_MDL1_MDL2"/>
    <property type="match status" value="2"/>
</dbReference>
<dbReference type="Gene3D" id="3.40.50.300">
    <property type="entry name" value="P-loop containing nucleotide triphosphate hydrolases"/>
    <property type="match status" value="2"/>
</dbReference>
<feature type="compositionally biased region" description="Basic and acidic residues" evidence="8">
    <location>
        <begin position="393"/>
        <end position="403"/>
    </location>
</feature>
<dbReference type="Pfam" id="PF00664">
    <property type="entry name" value="ABC_membrane"/>
    <property type="match status" value="2"/>
</dbReference>
<comment type="caution">
    <text evidence="12">The sequence shown here is derived from an EMBL/GenBank/DDBJ whole genome shotgun (WGS) entry which is preliminary data.</text>
</comment>
<dbReference type="PROSITE" id="PS50893">
    <property type="entry name" value="ABC_TRANSPORTER_2"/>
    <property type="match status" value="2"/>
</dbReference>
<dbReference type="InterPro" id="IPR039421">
    <property type="entry name" value="Type_1_exporter"/>
</dbReference>
<keyword evidence="6 9" id="KW-1133">Transmembrane helix</keyword>
<dbReference type="PANTHER" id="PTHR43394:SF27">
    <property type="entry name" value="ATP-DEPENDENT TRANSLOCASE ABCB1-LIKE"/>
    <property type="match status" value="1"/>
</dbReference>
<dbReference type="Gene3D" id="1.20.1560.10">
    <property type="entry name" value="ABC transporter type 1, transmembrane domain"/>
    <property type="match status" value="2"/>
</dbReference>
<gene>
    <name evidence="12" type="ORF">D9619_011874</name>
</gene>
<organism evidence="12 13">
    <name type="scientific">Psilocybe cf. subviscida</name>
    <dbReference type="NCBI Taxonomy" id="2480587"/>
    <lineage>
        <taxon>Eukaryota</taxon>
        <taxon>Fungi</taxon>
        <taxon>Dikarya</taxon>
        <taxon>Basidiomycota</taxon>
        <taxon>Agaricomycotina</taxon>
        <taxon>Agaricomycetes</taxon>
        <taxon>Agaricomycetidae</taxon>
        <taxon>Agaricales</taxon>
        <taxon>Agaricineae</taxon>
        <taxon>Strophariaceae</taxon>
        <taxon>Psilocybe</taxon>
    </lineage>
</organism>
<evidence type="ECO:0000256" key="1">
    <source>
        <dbReference type="ARBA" id="ARBA00004141"/>
    </source>
</evidence>
<evidence type="ECO:0000256" key="3">
    <source>
        <dbReference type="ARBA" id="ARBA00022692"/>
    </source>
</evidence>
<feature type="transmembrane region" description="Helical" evidence="9">
    <location>
        <begin position="983"/>
        <end position="1003"/>
    </location>
</feature>
<evidence type="ECO:0000256" key="9">
    <source>
        <dbReference type="SAM" id="Phobius"/>
    </source>
</evidence>
<dbReference type="GO" id="GO:0005743">
    <property type="term" value="C:mitochondrial inner membrane"/>
    <property type="evidence" value="ECO:0007669"/>
    <property type="project" value="TreeGrafter"/>
</dbReference>
<sequence length="1325" mass="143303">MSEKAAPPRPSNDVQIDTDTPSKDGNVSVEESSKKDAKSDQLPPVPFLQLFRFQTRLETTLNIIGLVAAAAAGAAQPLMSLLFGKLTQAFVEFGAAVSNGEDVTAAAQRFKDLAAKDALYIFVIGLGCGLANWLFMAIWTYTGEVNAKRLRERYLQAILRQDIAYFDNVGAGEVATRIQSDTHLVQQGTSEKVALAVEQFASFVTGFAVAYARSWRLALALTSILPCIVIVGTVMSILMARSSTRSLGFLATGGTLAEEAIGAVRTLHAFGSQALVGRRYQEYSEKALVVEKRTAGVNGVGLGCFYFVVYAAYGLAFYYGTTLILDGKASVGIIVNVFMSILTGSYALVLLGPEQQAIAQAQGAAAKLYATIDRVPTIDSLSDDGLKPDQNTTDEKQEKPGQKKGHIKFEEVVFRYPSRPDVPILNGKSSSPALHPSCRLNIEFEAGKTSALVGSSGSGKSTIVSLVERFYDPIGGRVLLDGLDLKDLNVRWLRGQIGLVAQEPVLFATSIRENVAHGLIGSRFNTETLSKEERERLIIEACKKANAHEFIMSLPEKYDTLVGERGFLLSGGQKQRIAIARAIVSDPLILLLDEATSALDTRSEGIVQSALDNAAAGRTTIVVAHRLSTVKTADRIYVMGSGAVLESGTHTELLNKGEEGVYSKLVAAQKLREAQDAANAEQMPHEVDENIVPLQRQHSVISVASQKHSFVVDPKQEEIATLVPSAEKTYSISYLFWRMSRLAAPNWHLYLYGALGAMAVGCVYPAFGIVYAQAITTFQIMPDDPVSRHELRHKGDRNALWFFIIAILATAAMAVQTYFFARSAAILTSLLRNMSFKAILRQDIEFFDQERNTTGSLTSGLSSNAQKVNGLAGLTLGTILQSCTTIVAGIAIGLAYAPKLAAVAIASLPFVLGAGYIRLRVVILKDEVNKNAHEESAQMACEAVGAIRTVAALTREADCCDIYGKSLLEPLHRATRATVTSSLAYSVSQASSFFVIALVFWYGSRLVANQTYNSTEFFVCLISIVFSSIQAGSVFGFVPDMSSAKGGAAEVVKLLDSKPTIDAESSLGKVPQGVVGEVQLQDVHFQYPTRPSVKVLRGLNIVVRPGTYVALVGASGCGKSTVVQLLERFYDPVAGRVMVDGVSIDEYNIQEYRKNLAVVSQEPTLFAGTVRFNILLGATKPVEEVTEHELEDACRKANILDFIKSLPDGFETDVGGKGAQLSGGQKQRVAIARALLRDPKILLLDEATSALDSQSEKVVQEALDKAAKGRTTIAIAHRLSTIQNADCIYFLRDGRVYESGTHDQLTARRGAYWEYTQQQQLSAAE</sequence>
<dbReference type="SMART" id="SM00382">
    <property type="entry name" value="AAA"/>
    <property type="match status" value="2"/>
</dbReference>
<feature type="domain" description="ABC transporter" evidence="10">
    <location>
        <begin position="407"/>
        <end position="666"/>
    </location>
</feature>
<protein>
    <submittedName>
        <fullName evidence="12">Uncharacterized protein</fullName>
    </submittedName>
</protein>
<dbReference type="CDD" id="cd18578">
    <property type="entry name" value="ABC_6TM_Pgp_ABCB1_D2_like"/>
    <property type="match status" value="1"/>
</dbReference>
<feature type="transmembrane region" description="Helical" evidence="9">
    <location>
        <begin position="900"/>
        <end position="919"/>
    </location>
</feature>
<evidence type="ECO:0000313" key="13">
    <source>
        <dbReference type="Proteomes" id="UP000567179"/>
    </source>
</evidence>
<feature type="domain" description="ABC transmembrane type-1" evidence="11">
    <location>
        <begin position="63"/>
        <end position="360"/>
    </location>
</feature>
<dbReference type="FunFam" id="3.40.50.300:FF:000913">
    <property type="entry name" value="ABC multidrug transporter SitT"/>
    <property type="match status" value="1"/>
</dbReference>
<feature type="domain" description="ABC transporter" evidence="10">
    <location>
        <begin position="1078"/>
        <end position="1318"/>
    </location>
</feature>
<feature type="transmembrane region" description="Helical" evidence="9">
    <location>
        <begin position="61"/>
        <end position="83"/>
    </location>
</feature>
<feature type="transmembrane region" description="Helical" evidence="9">
    <location>
        <begin position="1015"/>
        <end position="1038"/>
    </location>
</feature>
<evidence type="ECO:0000256" key="2">
    <source>
        <dbReference type="ARBA" id="ARBA00007577"/>
    </source>
</evidence>
<evidence type="ECO:0000256" key="7">
    <source>
        <dbReference type="ARBA" id="ARBA00023136"/>
    </source>
</evidence>
<feature type="transmembrane region" description="Helical" evidence="9">
    <location>
        <begin position="331"/>
        <end position="351"/>
    </location>
</feature>
<dbReference type="GO" id="GO:0015421">
    <property type="term" value="F:ABC-type oligopeptide transporter activity"/>
    <property type="evidence" value="ECO:0007669"/>
    <property type="project" value="TreeGrafter"/>
</dbReference>
<dbReference type="SUPFAM" id="SSF52540">
    <property type="entry name" value="P-loop containing nucleoside triphosphate hydrolases"/>
    <property type="match status" value="2"/>
</dbReference>
<proteinExistence type="inferred from homology"/>
<evidence type="ECO:0000313" key="12">
    <source>
        <dbReference type="EMBL" id="KAF5314443.1"/>
    </source>
</evidence>
<dbReference type="FunFam" id="1.20.1560.10:FF:000102">
    <property type="entry name" value="ABC multidrug transporter Mdr1"/>
    <property type="match status" value="1"/>
</dbReference>